<comment type="caution">
    <text evidence="2">The sequence shown here is derived from an EMBL/GenBank/DDBJ whole genome shotgun (WGS) entry which is preliminary data.</text>
</comment>
<dbReference type="Proteomes" id="UP000321750">
    <property type="component" value="Unassembled WGS sequence"/>
</dbReference>
<feature type="chain" id="PRO_5022007452" evidence="1">
    <location>
        <begin position="20"/>
        <end position="106"/>
    </location>
</feature>
<proteinExistence type="predicted"/>
<protein>
    <submittedName>
        <fullName evidence="2">Uncharacterized protein</fullName>
    </submittedName>
</protein>
<name>A0A512JP80_9HYPH</name>
<gene>
    <name evidence="2" type="ORF">MGN01_36060</name>
</gene>
<evidence type="ECO:0000313" key="3">
    <source>
        <dbReference type="Proteomes" id="UP000321750"/>
    </source>
</evidence>
<dbReference type="RefSeq" id="WP_147048175.1">
    <property type="nucleotide sequence ID" value="NZ_BJZV01000023.1"/>
</dbReference>
<feature type="signal peptide" evidence="1">
    <location>
        <begin position="1"/>
        <end position="19"/>
    </location>
</feature>
<dbReference type="AlphaFoldDB" id="A0A512JP80"/>
<reference evidence="2 3" key="1">
    <citation type="submission" date="2019-07" db="EMBL/GenBank/DDBJ databases">
        <title>Whole genome shotgun sequence of Methylobacterium gnaphalii NBRC 107716.</title>
        <authorList>
            <person name="Hosoyama A."/>
            <person name="Uohara A."/>
            <person name="Ohji S."/>
            <person name="Ichikawa N."/>
        </authorList>
    </citation>
    <scope>NUCLEOTIDE SEQUENCE [LARGE SCALE GENOMIC DNA]</scope>
    <source>
        <strain evidence="2 3">NBRC 107716</strain>
    </source>
</reference>
<keyword evidence="3" id="KW-1185">Reference proteome</keyword>
<evidence type="ECO:0000313" key="2">
    <source>
        <dbReference type="EMBL" id="GEP11761.1"/>
    </source>
</evidence>
<dbReference type="EMBL" id="BJZV01000023">
    <property type="protein sequence ID" value="GEP11761.1"/>
    <property type="molecule type" value="Genomic_DNA"/>
</dbReference>
<organism evidence="2 3">
    <name type="scientific">Methylobacterium gnaphalii</name>
    <dbReference type="NCBI Taxonomy" id="1010610"/>
    <lineage>
        <taxon>Bacteria</taxon>
        <taxon>Pseudomonadati</taxon>
        <taxon>Pseudomonadota</taxon>
        <taxon>Alphaproteobacteria</taxon>
        <taxon>Hyphomicrobiales</taxon>
        <taxon>Methylobacteriaceae</taxon>
        <taxon>Methylobacterium</taxon>
    </lineage>
</organism>
<keyword evidence="1" id="KW-0732">Signal</keyword>
<sequence>MLKLAVVIPLCLLALPARAAFIEGKLAFACEDLKVQRRLDDMVDDKEAQTKLIQRGLDTGQCSVLPEGLKVRIEENSWPYACVRKIGSIDACVWVRQRNVNVREQP</sequence>
<evidence type="ECO:0000256" key="1">
    <source>
        <dbReference type="SAM" id="SignalP"/>
    </source>
</evidence>
<accession>A0A512JP80</accession>